<reference evidence="2 3" key="1">
    <citation type="submission" date="2016-12" db="EMBL/GenBank/DDBJ databases">
        <title>The new phylogeny of genus Mycobacterium.</title>
        <authorList>
            <person name="Tortoli E."/>
            <person name="Trovato A."/>
            <person name="Cirillo D.M."/>
        </authorList>
    </citation>
    <scope>NUCLEOTIDE SEQUENCE [LARGE SCALE GENOMIC DNA]</scope>
    <source>
        <strain evidence="2 3">DSM 45130</strain>
    </source>
</reference>
<keyword evidence="3" id="KW-1185">Reference proteome</keyword>
<dbReference type="AlphaFoldDB" id="A0A1X0CRT2"/>
<evidence type="ECO:0000256" key="1">
    <source>
        <dbReference type="SAM" id="MobiDB-lite"/>
    </source>
</evidence>
<evidence type="ECO:0000313" key="3">
    <source>
        <dbReference type="Proteomes" id="UP000192801"/>
    </source>
</evidence>
<dbReference type="Proteomes" id="UP000192801">
    <property type="component" value="Unassembled WGS sequence"/>
</dbReference>
<evidence type="ECO:0000313" key="2">
    <source>
        <dbReference type="EMBL" id="ORA62805.1"/>
    </source>
</evidence>
<feature type="region of interest" description="Disordered" evidence="1">
    <location>
        <begin position="1"/>
        <end position="22"/>
    </location>
</feature>
<name>A0A1X0CRT2_9MYCO</name>
<dbReference type="STRING" id="444597.BST26_20770"/>
<dbReference type="EMBL" id="MVHS01000089">
    <property type="protein sequence ID" value="ORA62805.1"/>
    <property type="molecule type" value="Genomic_DNA"/>
</dbReference>
<gene>
    <name evidence="2" type="ORF">BST26_20770</name>
</gene>
<protein>
    <submittedName>
        <fullName evidence="2">Uncharacterized protein</fullName>
    </submittedName>
</protein>
<comment type="caution">
    <text evidence="2">The sequence shown here is derived from an EMBL/GenBank/DDBJ whole genome shotgun (WGS) entry which is preliminary data.</text>
</comment>
<proteinExistence type="predicted"/>
<sequence>MAGCSRGSDTPSGSPAAQPKSVPEEIILKPVDHDGNLMPGFVEDDSMLNMPTDCTYGSESRYDVTGGVVECGSSADMGDACWPTQGGSYLLCLQDPFQTTLKKRPTTNYGSMRPRTEPARPIGIELEDGTTCRARLGGSWSAQEQHPDYYGAFYCQGGTVQADFVAVWGGSGSDHGITKNPGGWSVEVGGSKGPLTTLRVTKAYFVGVA</sequence>
<accession>A0A1X0CRT2</accession>
<organism evidence="2 3">
    <name type="scientific">Mycolicibacterium insubricum</name>
    <dbReference type="NCBI Taxonomy" id="444597"/>
    <lineage>
        <taxon>Bacteria</taxon>
        <taxon>Bacillati</taxon>
        <taxon>Actinomycetota</taxon>
        <taxon>Actinomycetes</taxon>
        <taxon>Mycobacteriales</taxon>
        <taxon>Mycobacteriaceae</taxon>
        <taxon>Mycolicibacterium</taxon>
    </lineage>
</organism>